<dbReference type="Gramene" id="PHT63618">
    <property type="protein sequence ID" value="PHT63618"/>
    <property type="gene ID" value="T459_32553"/>
</dbReference>
<accession>A0A2G2Y1K3</accession>
<evidence type="ECO:0000313" key="1">
    <source>
        <dbReference type="EMBL" id="PHT63618.1"/>
    </source>
</evidence>
<dbReference type="STRING" id="4072.A0A2G2Y1K3"/>
<proteinExistence type="predicted"/>
<reference evidence="1 2" key="2">
    <citation type="journal article" date="2017" name="Genome Biol.">
        <title>New reference genome sequences of hot pepper reveal the massive evolution of plant disease-resistance genes by retroduplication.</title>
        <authorList>
            <person name="Kim S."/>
            <person name="Park J."/>
            <person name="Yeom S.I."/>
            <person name="Kim Y.M."/>
            <person name="Seo E."/>
            <person name="Kim K.T."/>
            <person name="Kim M.S."/>
            <person name="Lee J.M."/>
            <person name="Cheong K."/>
            <person name="Shin H.S."/>
            <person name="Kim S.B."/>
            <person name="Han K."/>
            <person name="Lee J."/>
            <person name="Park M."/>
            <person name="Lee H.A."/>
            <person name="Lee H.Y."/>
            <person name="Lee Y."/>
            <person name="Oh S."/>
            <person name="Lee J.H."/>
            <person name="Choi E."/>
            <person name="Choi E."/>
            <person name="Lee S.E."/>
            <person name="Jeon J."/>
            <person name="Kim H."/>
            <person name="Choi G."/>
            <person name="Song H."/>
            <person name="Lee J."/>
            <person name="Lee S.C."/>
            <person name="Kwon J.K."/>
            <person name="Lee H.Y."/>
            <person name="Koo N."/>
            <person name="Hong Y."/>
            <person name="Kim R.W."/>
            <person name="Kang W.H."/>
            <person name="Huh J.H."/>
            <person name="Kang B.C."/>
            <person name="Yang T.J."/>
            <person name="Lee Y.H."/>
            <person name="Bennetzen J.L."/>
            <person name="Choi D."/>
        </authorList>
    </citation>
    <scope>NUCLEOTIDE SEQUENCE [LARGE SCALE GENOMIC DNA]</scope>
    <source>
        <strain evidence="2">cv. CM334</strain>
    </source>
</reference>
<dbReference type="EMBL" id="AYRZ02000027">
    <property type="protein sequence ID" value="PHT63618.1"/>
    <property type="molecule type" value="Genomic_DNA"/>
</dbReference>
<organism evidence="1 2">
    <name type="scientific">Capsicum annuum</name>
    <name type="common">Capsicum pepper</name>
    <dbReference type="NCBI Taxonomy" id="4072"/>
    <lineage>
        <taxon>Eukaryota</taxon>
        <taxon>Viridiplantae</taxon>
        <taxon>Streptophyta</taxon>
        <taxon>Embryophyta</taxon>
        <taxon>Tracheophyta</taxon>
        <taxon>Spermatophyta</taxon>
        <taxon>Magnoliopsida</taxon>
        <taxon>eudicotyledons</taxon>
        <taxon>Gunneridae</taxon>
        <taxon>Pentapetalae</taxon>
        <taxon>asterids</taxon>
        <taxon>lamiids</taxon>
        <taxon>Solanales</taxon>
        <taxon>Solanaceae</taxon>
        <taxon>Solanoideae</taxon>
        <taxon>Capsiceae</taxon>
        <taxon>Capsicum</taxon>
    </lineage>
</organism>
<name>A0A2G2Y1K3_CAPAN</name>
<evidence type="ECO:0000313" key="2">
    <source>
        <dbReference type="Proteomes" id="UP000222542"/>
    </source>
</evidence>
<dbReference type="AlphaFoldDB" id="A0A2G2Y1K3"/>
<keyword evidence="2" id="KW-1185">Reference proteome</keyword>
<comment type="caution">
    <text evidence="1">The sequence shown here is derived from an EMBL/GenBank/DDBJ whole genome shotgun (WGS) entry which is preliminary data.</text>
</comment>
<dbReference type="Gene3D" id="3.40.50.2000">
    <property type="entry name" value="Glycogen Phosphorylase B"/>
    <property type="match status" value="1"/>
</dbReference>
<dbReference type="OMA" id="TVIMEAD"/>
<dbReference type="Proteomes" id="UP000222542">
    <property type="component" value="Unassembled WGS sequence"/>
</dbReference>
<dbReference type="SUPFAM" id="SSF53756">
    <property type="entry name" value="UDP-Glycosyltransferase/glycogen phosphorylase"/>
    <property type="match status" value="1"/>
</dbReference>
<gene>
    <name evidence="1" type="ORF">T459_32553</name>
</gene>
<protein>
    <submittedName>
        <fullName evidence="1">Uncharacterized protein</fullName>
    </submittedName>
</protein>
<sequence length="123" mass="13923">MIKSLLPDDAEATIDIPHDRPSHSFLNGGSIFDQGLNAGLFLEKGLAIEVKRNKEDGSFSGYDIAMSLRETMVSTEGEELRARTRKVGTIFRDRKLHDSYVRNFVEYLKSNGEMKFSYQCISI</sequence>
<reference evidence="1 2" key="1">
    <citation type="journal article" date="2014" name="Nat. Genet.">
        <title>Genome sequence of the hot pepper provides insights into the evolution of pungency in Capsicum species.</title>
        <authorList>
            <person name="Kim S."/>
            <person name="Park M."/>
            <person name="Yeom S.I."/>
            <person name="Kim Y.M."/>
            <person name="Lee J.M."/>
            <person name="Lee H.A."/>
            <person name="Seo E."/>
            <person name="Choi J."/>
            <person name="Cheong K."/>
            <person name="Kim K.T."/>
            <person name="Jung K."/>
            <person name="Lee G.W."/>
            <person name="Oh S.K."/>
            <person name="Bae C."/>
            <person name="Kim S.B."/>
            <person name="Lee H.Y."/>
            <person name="Kim S.Y."/>
            <person name="Kim M.S."/>
            <person name="Kang B.C."/>
            <person name="Jo Y.D."/>
            <person name="Yang H.B."/>
            <person name="Jeong H.J."/>
            <person name="Kang W.H."/>
            <person name="Kwon J.K."/>
            <person name="Shin C."/>
            <person name="Lim J.Y."/>
            <person name="Park J.H."/>
            <person name="Huh J.H."/>
            <person name="Kim J.S."/>
            <person name="Kim B.D."/>
            <person name="Cohen O."/>
            <person name="Paran I."/>
            <person name="Suh M.C."/>
            <person name="Lee S.B."/>
            <person name="Kim Y.K."/>
            <person name="Shin Y."/>
            <person name="Noh S.J."/>
            <person name="Park J."/>
            <person name="Seo Y.S."/>
            <person name="Kwon S.Y."/>
            <person name="Kim H.A."/>
            <person name="Park J.M."/>
            <person name="Kim H.J."/>
            <person name="Choi S.B."/>
            <person name="Bosland P.W."/>
            <person name="Reeves G."/>
            <person name="Jo S.H."/>
            <person name="Lee B.W."/>
            <person name="Cho H.T."/>
            <person name="Choi H.S."/>
            <person name="Lee M.S."/>
            <person name="Yu Y."/>
            <person name="Do Choi Y."/>
            <person name="Park B.S."/>
            <person name="van Deynze A."/>
            <person name="Ashrafi H."/>
            <person name="Hill T."/>
            <person name="Kim W.T."/>
            <person name="Pai H.S."/>
            <person name="Ahn H.K."/>
            <person name="Yeam I."/>
            <person name="Giovannoni J.J."/>
            <person name="Rose J.K."/>
            <person name="Sorensen I."/>
            <person name="Lee S.J."/>
            <person name="Kim R.W."/>
            <person name="Choi I.Y."/>
            <person name="Choi B.S."/>
            <person name="Lim J.S."/>
            <person name="Lee Y.H."/>
            <person name="Choi D."/>
        </authorList>
    </citation>
    <scope>NUCLEOTIDE SEQUENCE [LARGE SCALE GENOMIC DNA]</scope>
    <source>
        <strain evidence="2">cv. CM334</strain>
    </source>
</reference>